<keyword evidence="6 13" id="KW-0130">Cell adhesion</keyword>
<evidence type="ECO:0000256" key="12">
    <source>
        <dbReference type="PROSITE-ProRule" id="PRU00803"/>
    </source>
</evidence>
<feature type="transmembrane region" description="Helical" evidence="13">
    <location>
        <begin position="1009"/>
        <end position="1031"/>
    </location>
</feature>
<keyword evidence="7 13" id="KW-1133">Transmembrane helix</keyword>
<dbReference type="Pfam" id="PF20806">
    <property type="entry name" value="Integrin_A_Ig_3"/>
    <property type="match status" value="1"/>
</dbReference>
<keyword evidence="5" id="KW-0677">Repeat</keyword>
<dbReference type="GO" id="GO:0007160">
    <property type="term" value="P:cell-matrix adhesion"/>
    <property type="evidence" value="ECO:0007669"/>
    <property type="project" value="TreeGrafter"/>
</dbReference>
<dbReference type="InterPro" id="IPR028994">
    <property type="entry name" value="Integrin_alpha_N"/>
</dbReference>
<comment type="similarity">
    <text evidence="2 13">Belongs to the integrin alpha chain family.</text>
</comment>
<feature type="domain" description="Integrin alpha third immunoglobulin-like" evidence="17">
    <location>
        <begin position="791"/>
        <end position="998"/>
    </location>
</feature>
<dbReference type="InterPro" id="IPR013649">
    <property type="entry name" value="Integrin_alpha_Ig-like_1"/>
</dbReference>
<dbReference type="InterPro" id="IPR048286">
    <property type="entry name" value="Integrin_alpha_Ig-like_3"/>
</dbReference>
<evidence type="ECO:0000256" key="10">
    <source>
        <dbReference type="ARBA" id="ARBA00023170"/>
    </source>
</evidence>
<dbReference type="GO" id="GO:0005178">
    <property type="term" value="F:integrin binding"/>
    <property type="evidence" value="ECO:0007669"/>
    <property type="project" value="TreeGrafter"/>
</dbReference>
<dbReference type="Gene3D" id="2.60.40.1530">
    <property type="entry name" value="ntegrin, alpha v. Chain A, domain 4"/>
    <property type="match status" value="1"/>
</dbReference>
<dbReference type="Ensembl" id="ENSPKIT00000023665.1">
    <property type="protein sequence ID" value="ENSPKIP00000011716.1"/>
    <property type="gene ID" value="ENSPKIG00000018616.1"/>
</dbReference>
<keyword evidence="4 13" id="KW-0732">Signal</keyword>
<evidence type="ECO:0000256" key="11">
    <source>
        <dbReference type="ARBA" id="ARBA00023180"/>
    </source>
</evidence>
<name>A0A3B3R1Z6_9TELE</name>
<evidence type="ECO:0000259" key="17">
    <source>
        <dbReference type="Pfam" id="PF20806"/>
    </source>
</evidence>
<evidence type="ECO:0000313" key="18">
    <source>
        <dbReference type="Ensembl" id="ENSPKIP00000011716.1"/>
    </source>
</evidence>
<dbReference type="OrthoDB" id="5317514at2759"/>
<evidence type="ECO:0000256" key="6">
    <source>
        <dbReference type="ARBA" id="ARBA00022889"/>
    </source>
</evidence>
<reference evidence="18" key="1">
    <citation type="submission" date="2025-08" db="UniProtKB">
        <authorList>
            <consortium name="Ensembl"/>
        </authorList>
    </citation>
    <scope>IDENTIFICATION</scope>
</reference>
<feature type="repeat" description="FG-GAP" evidence="12">
    <location>
        <begin position="241"/>
        <end position="300"/>
    </location>
</feature>
<keyword evidence="9 13" id="KW-0472">Membrane</keyword>
<dbReference type="InterPro" id="IPR000413">
    <property type="entry name" value="Integrin_alpha"/>
</dbReference>
<evidence type="ECO:0000313" key="19">
    <source>
        <dbReference type="Proteomes" id="UP000261540"/>
    </source>
</evidence>
<keyword evidence="10 13" id="KW-0675">Receptor</keyword>
<dbReference type="GO" id="GO:0050900">
    <property type="term" value="P:leukocyte migration"/>
    <property type="evidence" value="ECO:0007669"/>
    <property type="project" value="TreeGrafter"/>
</dbReference>
<reference evidence="18" key="2">
    <citation type="submission" date="2025-09" db="UniProtKB">
        <authorList>
            <consortium name="Ensembl"/>
        </authorList>
    </citation>
    <scope>IDENTIFICATION</scope>
</reference>
<evidence type="ECO:0000256" key="9">
    <source>
        <dbReference type="ARBA" id="ARBA00023136"/>
    </source>
</evidence>
<comment type="subcellular location">
    <subcellularLocation>
        <location evidence="1 13">Membrane</location>
        <topology evidence="1 13">Single-pass type I membrane protein</topology>
    </subcellularLocation>
</comment>
<dbReference type="Gene3D" id="2.60.40.1510">
    <property type="entry name" value="ntegrin, alpha v. Chain A, domain 3"/>
    <property type="match status" value="1"/>
</dbReference>
<evidence type="ECO:0000256" key="5">
    <source>
        <dbReference type="ARBA" id="ARBA00022737"/>
    </source>
</evidence>
<evidence type="ECO:0000256" key="1">
    <source>
        <dbReference type="ARBA" id="ARBA00004479"/>
    </source>
</evidence>
<protein>
    <submittedName>
        <fullName evidence="18">Integrin subunit alpha 6</fullName>
    </submittedName>
</protein>
<dbReference type="Gene3D" id="2.130.10.130">
    <property type="entry name" value="Integrin alpha, N-terminal"/>
    <property type="match status" value="1"/>
</dbReference>
<dbReference type="Pfam" id="PF08441">
    <property type="entry name" value="Integrin_A_Ig_1"/>
    <property type="match status" value="1"/>
</dbReference>
<evidence type="ECO:0000256" key="2">
    <source>
        <dbReference type="ARBA" id="ARBA00008054"/>
    </source>
</evidence>
<dbReference type="STRING" id="1676925.ENSPKIP00000011716"/>
<dbReference type="InterPro" id="IPR013517">
    <property type="entry name" value="FG-GAP"/>
</dbReference>
<evidence type="ECO:0000259" key="16">
    <source>
        <dbReference type="Pfam" id="PF20805"/>
    </source>
</evidence>
<evidence type="ECO:0000256" key="3">
    <source>
        <dbReference type="ARBA" id="ARBA00022692"/>
    </source>
</evidence>
<evidence type="ECO:0000256" key="14">
    <source>
        <dbReference type="SAM" id="MobiDB-lite"/>
    </source>
</evidence>
<dbReference type="PANTHER" id="PTHR23220:SF9">
    <property type="entry name" value="INTEGRIN ALPHA-6"/>
    <property type="match status" value="1"/>
</dbReference>
<dbReference type="GO" id="GO:0008305">
    <property type="term" value="C:integrin complex"/>
    <property type="evidence" value="ECO:0007669"/>
    <property type="project" value="InterPro"/>
</dbReference>
<dbReference type="AlphaFoldDB" id="A0A3B3R1Z6"/>
<dbReference type="GO" id="GO:0033627">
    <property type="term" value="P:cell adhesion mediated by integrin"/>
    <property type="evidence" value="ECO:0007669"/>
    <property type="project" value="TreeGrafter"/>
</dbReference>
<dbReference type="InterPro" id="IPR013519">
    <property type="entry name" value="Int_alpha_beta-p"/>
</dbReference>
<evidence type="ECO:0000256" key="4">
    <source>
        <dbReference type="ARBA" id="ARBA00022729"/>
    </source>
</evidence>
<dbReference type="PROSITE" id="PS00242">
    <property type="entry name" value="INTEGRIN_ALPHA"/>
    <property type="match status" value="1"/>
</dbReference>
<evidence type="ECO:0000256" key="13">
    <source>
        <dbReference type="RuleBase" id="RU003762"/>
    </source>
</evidence>
<keyword evidence="3 13" id="KW-0812">Transmembrane</keyword>
<organism evidence="18 19">
    <name type="scientific">Paramormyrops kingsleyae</name>
    <dbReference type="NCBI Taxonomy" id="1676925"/>
    <lineage>
        <taxon>Eukaryota</taxon>
        <taxon>Metazoa</taxon>
        <taxon>Chordata</taxon>
        <taxon>Craniata</taxon>
        <taxon>Vertebrata</taxon>
        <taxon>Euteleostomi</taxon>
        <taxon>Actinopterygii</taxon>
        <taxon>Neopterygii</taxon>
        <taxon>Teleostei</taxon>
        <taxon>Osteoglossocephala</taxon>
        <taxon>Osteoglossomorpha</taxon>
        <taxon>Osteoglossiformes</taxon>
        <taxon>Mormyridae</taxon>
        <taxon>Paramormyrops</taxon>
    </lineage>
</organism>
<dbReference type="InterPro" id="IPR018184">
    <property type="entry name" value="Integrin_alpha_C_CS"/>
</dbReference>
<dbReference type="GO" id="GO:0007229">
    <property type="term" value="P:integrin-mediated signaling pathway"/>
    <property type="evidence" value="ECO:0007669"/>
    <property type="project" value="UniProtKB-KW"/>
</dbReference>
<keyword evidence="19" id="KW-1185">Reference proteome</keyword>
<proteinExistence type="inferred from homology"/>
<dbReference type="Gene3D" id="1.20.5.930">
    <property type="entry name" value="Bicelle-embedded integrin alpha(iib) transmembrane segment"/>
    <property type="match status" value="1"/>
</dbReference>
<keyword evidence="11" id="KW-0325">Glycoprotein</keyword>
<feature type="domain" description="Integrin alpha second immunoglobulin-like" evidence="16">
    <location>
        <begin position="631"/>
        <end position="785"/>
    </location>
</feature>
<dbReference type="SUPFAM" id="SSF69179">
    <property type="entry name" value="Integrin domains"/>
    <property type="match status" value="3"/>
</dbReference>
<dbReference type="GO" id="GO:0009897">
    <property type="term" value="C:external side of plasma membrane"/>
    <property type="evidence" value="ECO:0007669"/>
    <property type="project" value="TreeGrafter"/>
</dbReference>
<evidence type="ECO:0000256" key="8">
    <source>
        <dbReference type="ARBA" id="ARBA00023037"/>
    </source>
</evidence>
<dbReference type="PROSITE" id="PS51470">
    <property type="entry name" value="FG_GAP"/>
    <property type="match status" value="5"/>
</dbReference>
<dbReference type="InterPro" id="IPR048285">
    <property type="entry name" value="Integrin_alpha_Ig-like_2"/>
</dbReference>
<feature type="repeat" description="FG-GAP" evidence="12">
    <location>
        <begin position="364"/>
        <end position="421"/>
    </location>
</feature>
<dbReference type="Proteomes" id="UP000261540">
    <property type="component" value="Unplaced"/>
</dbReference>
<feature type="domain" description="Integrin alpha first immunoglubulin-like" evidence="15">
    <location>
        <begin position="469"/>
        <end position="629"/>
    </location>
</feature>
<feature type="repeat" description="FG-GAP" evidence="12">
    <location>
        <begin position="302"/>
        <end position="363"/>
    </location>
</feature>
<sequence>MACFKRCLCVFLTLPGVLQWTGVSGFNLDTENAFKKVGEPDSLFGFSLAMHRQLKPSDKRMLLIGAPRAKALNSREVNITGGLYSCEVTPQANDCKRVIFDNDYNPAVEGKENQWMGVVVQSQGPGGKILTCAHRYQRRQSRESWDVTGRCYVLSQDLTVNPKADEDGGSWKFCDGRPRTHEMFGYCQQGLSATFTKDYHYLVFGAPGAYNWKGIVRAEQRNSTLVEMNIYEDGPYEVGDEDTFNPSLVPVPPNSYLGFSLDSGHNITKKGHLTIVAGAPRAHHSGAVVLLKKSEQSVKMLSEEVILEGQGLASSFGYDVAVLDLNGDTWQDIVVGAPQYFVKDGEIGGAVYVYINRAGNWNQVKPILLTGPKDSMFGLAVENIGDLNQDSYGDFAVGAPYEMNGAGRVYIYHGSANGINTRPAQILQTNDKNIKLFGYSLAGNMDLDSNSYPDIAVGSLSDAVFVYRAKPIINIEKSVKTSPTLIDLQNRNCGNSICMTVEACFKYTAQPKSYNPKLTIGYLFEAESERRKLNLPSRVTFMTKSNTDSDFQSSGTLELPGQDIAECVKVQLKLKDNFEDKLRSIPIDVSVSIKSSKRRRRDTILPTLLPILNANEPSKSVSQIKFLKEGCGPDNICQSNLEMKYKFVYKEPNQDVFRDMPTKDGVPELLLSDQKDVALEINVQNKNGDDAYETKLQAVIPNYLSYSKSLIKMEEQQAFCNANKNGSKVECILGNPFKKNSEVTIYFILNTAGVTLDTNDIEVDLKLETTSEQANLTTVKAKAKVVIELLLSVSGLAKPSQVYFGGEVKGESYMATEDDIGSLIEYQFRIMNLGRPLKSFGTAYLNFQWPKETAEGKWILYLMKINTDRQEKIICSPHSEINPLKYIKESSKSRSKRAAEEEQSESRFSPFKAKRKYEILMCGKGVTCVEIRCPLQDLDSNAVIVMRSRLWNSTFLEEFSDLNYLDIIVKASLQLDVSKQNTLLPNAETQVKVTVFPEKKVARYSGVPWWVILVAILAGILILSLLVFLLWKCGFFKRSRYIDIPKYSAVRIKRTEQSPGTPEKKQWMTTWKENESYS</sequence>
<feature type="region of interest" description="Disordered" evidence="14">
    <location>
        <begin position="1059"/>
        <end position="1078"/>
    </location>
</feature>
<dbReference type="InterPro" id="IPR032695">
    <property type="entry name" value="Integrin_dom_sf"/>
</dbReference>
<evidence type="ECO:0000256" key="7">
    <source>
        <dbReference type="ARBA" id="ARBA00022989"/>
    </source>
</evidence>
<evidence type="ECO:0000259" key="15">
    <source>
        <dbReference type="Pfam" id="PF08441"/>
    </source>
</evidence>
<accession>A0A3B3R1Z6</accession>
<feature type="repeat" description="FG-GAP" evidence="12">
    <location>
        <begin position="102"/>
        <end position="163"/>
    </location>
</feature>
<dbReference type="PANTHER" id="PTHR23220">
    <property type="entry name" value="INTEGRIN ALPHA"/>
    <property type="match status" value="1"/>
</dbReference>
<feature type="chain" id="PRO_5017101927" evidence="13">
    <location>
        <begin position="26"/>
        <end position="1078"/>
    </location>
</feature>
<feature type="compositionally biased region" description="Basic and acidic residues" evidence="14">
    <location>
        <begin position="1062"/>
        <end position="1078"/>
    </location>
</feature>
<keyword evidence="8 13" id="KW-0401">Integrin</keyword>
<dbReference type="GeneTree" id="ENSGT00940000155353"/>
<dbReference type="GO" id="GO:0098609">
    <property type="term" value="P:cell-cell adhesion"/>
    <property type="evidence" value="ECO:0007669"/>
    <property type="project" value="TreeGrafter"/>
</dbReference>
<dbReference type="SMART" id="SM00191">
    <property type="entry name" value="Int_alpha"/>
    <property type="match status" value="5"/>
</dbReference>
<dbReference type="Gene3D" id="2.60.40.1460">
    <property type="entry name" value="Integrin domains. Chain A, domain 2"/>
    <property type="match status" value="1"/>
</dbReference>
<feature type="signal peptide" evidence="13">
    <location>
        <begin position="1"/>
        <end position="25"/>
    </location>
</feature>
<dbReference type="SUPFAM" id="SSF69318">
    <property type="entry name" value="Integrin alpha N-terminal domain"/>
    <property type="match status" value="1"/>
</dbReference>
<dbReference type="PRINTS" id="PR01185">
    <property type="entry name" value="INTEGRINA"/>
</dbReference>
<feature type="repeat" description="FG-GAP" evidence="12">
    <location>
        <begin position="425"/>
        <end position="484"/>
    </location>
</feature>
<dbReference type="FunFam" id="2.60.40.1530:FF:000001">
    <property type="entry name" value="Integrin subunit alpha 7"/>
    <property type="match status" value="1"/>
</dbReference>
<dbReference type="Pfam" id="PF01839">
    <property type="entry name" value="FG-GAP"/>
    <property type="match status" value="2"/>
</dbReference>
<dbReference type="Pfam" id="PF20805">
    <property type="entry name" value="Integrin_A_Ig_2"/>
    <property type="match status" value="1"/>
</dbReference>